<comment type="caution">
    <text evidence="4">The sequence shown here is derived from an EMBL/GenBank/DDBJ whole genome shotgun (WGS) entry which is preliminary data.</text>
</comment>
<dbReference type="PANTHER" id="PTHR30481">
    <property type="entry name" value="DNA ADENINE METHYLASE"/>
    <property type="match status" value="1"/>
</dbReference>
<dbReference type="InterPro" id="IPR012327">
    <property type="entry name" value="MeTrfase_D12"/>
</dbReference>
<sequence length="287" mass="31991">MTDRKRISRRACAAMSPFRYPGGKAFFAEALHHAVQALPGGITAYLEPYAGGAGAAIRLLGTNSVDLIYLNDADIRVYSAWRAMIAHNARFLDALADVVVGIDEWWHHKAIVDDPTLATDEFELGFATFFLNRTNRSGIVQGAGPIGGYAQNGDWKLDVRFNRAAMIERIKWLGANADRIKLSNMNGLKFVQQTSNEIDLERSLYFIDPPYVTAGSRLYLNAMKTRDHILLGAYLCAGVIPHWIVTYDDCELIRNTYKGAHISRLDVLYSLQKKRLEGEILVTPIAA</sequence>
<keyword evidence="5" id="KW-1185">Reference proteome</keyword>
<protein>
    <submittedName>
        <fullName evidence="4">DNA adenine methylase</fullName>
    </submittedName>
</protein>
<reference evidence="5" key="1">
    <citation type="journal article" date="2019" name="Int. J. Syst. Evol. Microbiol.">
        <title>The Global Catalogue of Microorganisms (GCM) 10K type strain sequencing project: providing services to taxonomists for standard genome sequencing and annotation.</title>
        <authorList>
            <consortium name="The Broad Institute Genomics Platform"/>
            <consortium name="The Broad Institute Genome Sequencing Center for Infectious Disease"/>
            <person name="Wu L."/>
            <person name="Ma J."/>
        </authorList>
    </citation>
    <scope>NUCLEOTIDE SEQUENCE [LARGE SCALE GENOMIC DNA]</scope>
    <source>
        <strain evidence="5">CGMCC 1.12702</strain>
    </source>
</reference>
<evidence type="ECO:0000313" key="4">
    <source>
        <dbReference type="EMBL" id="MFD1950689.1"/>
    </source>
</evidence>
<organism evidence="4 5">
    <name type="scientific">Sphingomonas arantia</name>
    <dbReference type="NCBI Taxonomy" id="1460676"/>
    <lineage>
        <taxon>Bacteria</taxon>
        <taxon>Pseudomonadati</taxon>
        <taxon>Pseudomonadota</taxon>
        <taxon>Alphaproteobacteria</taxon>
        <taxon>Sphingomonadales</taxon>
        <taxon>Sphingomonadaceae</taxon>
        <taxon>Sphingomonas</taxon>
    </lineage>
</organism>
<name>A0ABW4TZ59_9SPHN</name>
<accession>A0ABW4TZ59</accession>
<evidence type="ECO:0000256" key="2">
    <source>
        <dbReference type="ARBA" id="ARBA00022679"/>
    </source>
</evidence>
<dbReference type="InterPro" id="IPR029063">
    <property type="entry name" value="SAM-dependent_MTases_sf"/>
</dbReference>
<keyword evidence="1 4" id="KW-0489">Methyltransferase</keyword>
<dbReference type="GO" id="GO:0032259">
    <property type="term" value="P:methylation"/>
    <property type="evidence" value="ECO:0007669"/>
    <property type="project" value="UniProtKB-KW"/>
</dbReference>
<keyword evidence="3" id="KW-0949">S-adenosyl-L-methionine</keyword>
<evidence type="ECO:0000313" key="5">
    <source>
        <dbReference type="Proteomes" id="UP001597400"/>
    </source>
</evidence>
<evidence type="ECO:0000256" key="1">
    <source>
        <dbReference type="ARBA" id="ARBA00022603"/>
    </source>
</evidence>
<dbReference type="SUPFAM" id="SSF53335">
    <property type="entry name" value="S-adenosyl-L-methionine-dependent methyltransferases"/>
    <property type="match status" value="1"/>
</dbReference>
<gene>
    <name evidence="4" type="ORF">ACFSGX_07905</name>
</gene>
<dbReference type="Pfam" id="PF02086">
    <property type="entry name" value="MethyltransfD12"/>
    <property type="match status" value="1"/>
</dbReference>
<dbReference type="Proteomes" id="UP001597400">
    <property type="component" value="Unassembled WGS sequence"/>
</dbReference>
<dbReference type="RefSeq" id="WP_380928895.1">
    <property type="nucleotide sequence ID" value="NZ_JBHUGS010000002.1"/>
</dbReference>
<evidence type="ECO:0000256" key="3">
    <source>
        <dbReference type="ARBA" id="ARBA00022691"/>
    </source>
</evidence>
<dbReference type="GO" id="GO:0008168">
    <property type="term" value="F:methyltransferase activity"/>
    <property type="evidence" value="ECO:0007669"/>
    <property type="project" value="UniProtKB-KW"/>
</dbReference>
<dbReference type="Gene3D" id="3.40.50.150">
    <property type="entry name" value="Vaccinia Virus protein VP39"/>
    <property type="match status" value="2"/>
</dbReference>
<proteinExistence type="predicted"/>
<dbReference type="EMBL" id="JBHUGS010000002">
    <property type="protein sequence ID" value="MFD1950689.1"/>
    <property type="molecule type" value="Genomic_DNA"/>
</dbReference>
<dbReference type="PANTHER" id="PTHR30481:SF2">
    <property type="entry name" value="SITE-SPECIFIC DNA-METHYLTRANSFERASE (ADENINE-SPECIFIC)"/>
    <property type="match status" value="1"/>
</dbReference>
<keyword evidence="2" id="KW-0808">Transferase</keyword>